<dbReference type="EMBL" id="NBSK02000008">
    <property type="protein sequence ID" value="KAJ0190256.1"/>
    <property type="molecule type" value="Genomic_DNA"/>
</dbReference>
<evidence type="ECO:0000256" key="1">
    <source>
        <dbReference type="SAM" id="MobiDB-lite"/>
    </source>
</evidence>
<feature type="compositionally biased region" description="Acidic residues" evidence="1">
    <location>
        <begin position="192"/>
        <end position="205"/>
    </location>
</feature>
<dbReference type="Pfam" id="PF10551">
    <property type="entry name" value="MULE"/>
    <property type="match status" value="1"/>
</dbReference>
<dbReference type="InterPro" id="IPR018289">
    <property type="entry name" value="MULE_transposase_dom"/>
</dbReference>
<organism evidence="5 6">
    <name type="scientific">Lactuca sativa</name>
    <name type="common">Garden lettuce</name>
    <dbReference type="NCBI Taxonomy" id="4236"/>
    <lineage>
        <taxon>Eukaryota</taxon>
        <taxon>Viridiplantae</taxon>
        <taxon>Streptophyta</taxon>
        <taxon>Embryophyta</taxon>
        <taxon>Tracheophyta</taxon>
        <taxon>Spermatophyta</taxon>
        <taxon>Magnoliopsida</taxon>
        <taxon>eudicotyledons</taxon>
        <taxon>Gunneridae</taxon>
        <taxon>Pentapetalae</taxon>
        <taxon>asterids</taxon>
        <taxon>campanulids</taxon>
        <taxon>Asterales</taxon>
        <taxon>Asteraceae</taxon>
        <taxon>Cichorioideae</taxon>
        <taxon>Cichorieae</taxon>
        <taxon>Lactucinae</taxon>
        <taxon>Lactuca</taxon>
    </lineage>
</organism>
<reference evidence="5 6" key="1">
    <citation type="journal article" date="2017" name="Nat. Commun.">
        <title>Genome assembly with in vitro proximity ligation data and whole-genome triplication in lettuce.</title>
        <authorList>
            <person name="Reyes-Chin-Wo S."/>
            <person name="Wang Z."/>
            <person name="Yang X."/>
            <person name="Kozik A."/>
            <person name="Arikit S."/>
            <person name="Song C."/>
            <person name="Xia L."/>
            <person name="Froenicke L."/>
            <person name="Lavelle D.O."/>
            <person name="Truco M.J."/>
            <person name="Xia R."/>
            <person name="Zhu S."/>
            <person name="Xu C."/>
            <person name="Xu H."/>
            <person name="Xu X."/>
            <person name="Cox K."/>
            <person name="Korf I."/>
            <person name="Meyers B.C."/>
            <person name="Michelmore R.W."/>
        </authorList>
    </citation>
    <scope>NUCLEOTIDE SEQUENCE [LARGE SCALE GENOMIC DNA]</scope>
    <source>
        <strain evidence="6">cv. Salinas</strain>
        <tissue evidence="5">Seedlings</tissue>
    </source>
</reference>
<comment type="caution">
    <text evidence="5">The sequence shown here is derived from an EMBL/GenBank/DDBJ whole genome shotgun (WGS) entry which is preliminary data.</text>
</comment>
<accession>A0A9R1UNW2</accession>
<protein>
    <recommendedName>
        <fullName evidence="7">MULE transposase domain-containing protein</fullName>
    </recommendedName>
</protein>
<dbReference type="AlphaFoldDB" id="A0A9R1UNW2"/>
<dbReference type="PANTHER" id="PTHR31973">
    <property type="entry name" value="POLYPROTEIN, PUTATIVE-RELATED"/>
    <property type="match status" value="1"/>
</dbReference>
<dbReference type="Proteomes" id="UP000235145">
    <property type="component" value="Unassembled WGS sequence"/>
</dbReference>
<evidence type="ECO:0000259" key="2">
    <source>
        <dbReference type="Pfam" id="PF03108"/>
    </source>
</evidence>
<dbReference type="InterPro" id="IPR058594">
    <property type="entry name" value="PB1-like_dom_pln"/>
</dbReference>
<feature type="domain" description="PB1-like" evidence="4">
    <location>
        <begin position="4"/>
        <end position="102"/>
    </location>
</feature>
<evidence type="ECO:0000259" key="4">
    <source>
        <dbReference type="Pfam" id="PF26130"/>
    </source>
</evidence>
<feature type="region of interest" description="Disordered" evidence="1">
    <location>
        <begin position="178"/>
        <end position="205"/>
    </location>
</feature>
<sequence>MFCMILNHGGKFTDFPGRKYVNEKRHYVELVDIEIFCVHDIDDMMVKLGYIDENLHVEMYYHFRRPLCDLDFGLFSLASDDNVRHLAKYVGQHKLIEVYTEHGQTKLHTYSMSPNPSKIDCTPKRLFLEWHDTQVEHNDVLTSEPNRNNPPVSPTRNEPSIDKVDMVSDNAIIMEIEIEHSSDDSSSGDEINSGDDSESQDGDFLVDEDNIIDDVEVDMREFQLNVDTDVEWIGGASKRKNHVVTEDRNEADLEVIDSKLFLSDSSSDDGIEGERNKKIKAIRRAHENENAQVSEPFYLYQKFNSSKEFKDRVNQHAIDTRRELYFEKNDKNRVRVVCKGTITSLGGGIGQEVVNEEGKCPWVLLASKWKRDKDWTVKTYVSEHKCLQTRKVRACDYKFLSNQILQLVEANPKIPVNALREQFQRIYKVDISKMKAFRAREATLKNIRGDYATQYKILKDYLLEVQTQNPDTTIKLDVESEPNPDVETRTFRRVYVCLGALKQGLAVGKRDFLGVDGAFMKGPFHGQILSVVIAQALDGNNGIYHLAYVVVEAETLNYCTWFLTHLGDDLGLASNSNFTFISDRQKGLSSAIADLFPCAEHRYCVRHIHDNMRSHWRGDKFTKLLWNCSTTYTVQEFEKEMEEACSHFTGRAHSDIMINNICECFNSKIIEGRDTPIINCLEFIREYIMKRIVNVEKEINKTTGSLSPTATKLLQKIKDQAEEYTSSFFGNGKYQVSGPWQDQCVVNVCNARVSGPSIFVDVIV</sequence>
<dbReference type="Pfam" id="PF26130">
    <property type="entry name" value="PB1-like"/>
    <property type="match status" value="1"/>
</dbReference>
<dbReference type="Pfam" id="PF03108">
    <property type="entry name" value="DBD_Tnp_Mut"/>
    <property type="match status" value="1"/>
</dbReference>
<feature type="domain" description="Transposase MuDR plant" evidence="2">
    <location>
        <begin position="301"/>
        <end position="340"/>
    </location>
</feature>
<evidence type="ECO:0000313" key="6">
    <source>
        <dbReference type="Proteomes" id="UP000235145"/>
    </source>
</evidence>
<proteinExistence type="predicted"/>
<evidence type="ECO:0008006" key="7">
    <source>
        <dbReference type="Google" id="ProtNLM"/>
    </source>
</evidence>
<feature type="compositionally biased region" description="Polar residues" evidence="1">
    <location>
        <begin position="140"/>
        <end position="158"/>
    </location>
</feature>
<gene>
    <name evidence="5" type="ORF">LSAT_V11C800437680</name>
</gene>
<keyword evidence="6" id="KW-1185">Reference proteome</keyword>
<evidence type="ECO:0000259" key="3">
    <source>
        <dbReference type="Pfam" id="PF10551"/>
    </source>
</evidence>
<dbReference type="PANTHER" id="PTHR31973:SF190">
    <property type="entry name" value="MULE TRANSPOSASE DOMAIN-CONTAINING PROTEIN"/>
    <property type="match status" value="1"/>
</dbReference>
<evidence type="ECO:0000313" key="5">
    <source>
        <dbReference type="EMBL" id="KAJ0190256.1"/>
    </source>
</evidence>
<feature type="region of interest" description="Disordered" evidence="1">
    <location>
        <begin position="138"/>
        <end position="164"/>
    </location>
</feature>
<name>A0A9R1UNW2_LACSA</name>
<dbReference type="InterPro" id="IPR004332">
    <property type="entry name" value="Transposase_MuDR"/>
</dbReference>
<feature type="domain" description="MULE transposase" evidence="3">
    <location>
        <begin position="513"/>
        <end position="611"/>
    </location>
</feature>